<comment type="caution">
    <text evidence="3">The sequence shown here is derived from an EMBL/GenBank/DDBJ whole genome shotgun (WGS) entry which is preliminary data.</text>
</comment>
<feature type="transmembrane region" description="Helical" evidence="2">
    <location>
        <begin position="411"/>
        <end position="436"/>
    </location>
</feature>
<dbReference type="EMBL" id="LAZR01000155">
    <property type="protein sequence ID" value="KKN85717.1"/>
    <property type="molecule type" value="Genomic_DNA"/>
</dbReference>
<keyword evidence="2" id="KW-0812">Transmembrane</keyword>
<protein>
    <submittedName>
        <fullName evidence="3">Uncharacterized protein</fullName>
    </submittedName>
</protein>
<evidence type="ECO:0000256" key="1">
    <source>
        <dbReference type="SAM" id="Coils"/>
    </source>
</evidence>
<evidence type="ECO:0000256" key="2">
    <source>
        <dbReference type="SAM" id="Phobius"/>
    </source>
</evidence>
<accession>A0A0F9UEB7</accession>
<sequence length="1044" mass="114398">MAFGIGSSGFAQAGIELVVIRAAAAISQLRRFTTGLNLLKQSTIKAAIATERRSSAFRMAASFQQFAFAERSVQEQRAADRTEMATARFVNAGQKEQDIIRSLMNFRLQKIRVMAEESDAYKKLDTFVQKEMLATRQSAIEQQQLALALSVVASVAVSFAAVLNGVTGELIRVASETEAATFALEHLAAASGLANEGAKRVQRSIEGQLFTAKQAAASIGTLVTANLDYRHAAFLAALANDVAAARGLKAVQVYELLNRAVSVGTVTILRSLNIYRKTARVLEDYARAAGIVGRELTQQERSQAVLAFLYQESAKFAGAFSKAQETVAFQTRLVTKNVERLENGIGRHLLPIYIKSLKTINRLLATINSLSTETKKTIAEMLIVATVFAVVAGTVATLVPLVALLAASFKVLGGIAAVKGVLAISGIAAGLAGLWLRVKNQVEDVTESIEESADVVEGYTDFLGTALMEERQLLEMEVDMMKVAIRELERGVKTLEANRADMTKEMESIADAMFELDVTKLGLDKVLHPLEDTLFLFEAATRQTIIPIQRQERALQRVIDLLRQGAEEEKKNSKDILKALQKEVDAMKEKVTLAAEVLEATTHEIFMEELRNKILKKSISGRLLELRGEAAVERDNVARLRKELDALKKKFKDEKDRLASLESIAEKMLEAAEKQLQGVENNLAVHEELLKIRQEDLELAQLAQAEQRLAQKQARRDRSEERFFLDRRFTLLRREETILKKQLDRREKMVENLEAQIELLQEGLELPEPDLETFEGLLDILDKATGKFDTLEETAKAFFDGLSALASDLGLIDELPEGAFPGLKLGRRIAEKIHKGIIKTLEDWAADKFPGQMEALVPVMAGSLAFVFGPASPFVARMVVGAFTLGQAIVKSIYLGITSGFDHTSDSTWDKMMQSIDKFFGVKSPAAKMVPVGESIMDGIIMGLEIGSKRMAARIPTIFAQARQVMADQAAWTANIGINELAMSGRGGPALVSGGIGMGAGTTSIVNNNYFSTPGPTLNLTAHYANRQSIAGIREDVELMMDLS</sequence>
<feature type="transmembrane region" description="Helical" evidence="2">
    <location>
        <begin position="381"/>
        <end position="405"/>
    </location>
</feature>
<keyword evidence="1" id="KW-0175">Coiled coil</keyword>
<reference evidence="3" key="1">
    <citation type="journal article" date="2015" name="Nature">
        <title>Complex archaea that bridge the gap between prokaryotes and eukaryotes.</title>
        <authorList>
            <person name="Spang A."/>
            <person name="Saw J.H."/>
            <person name="Jorgensen S.L."/>
            <person name="Zaremba-Niedzwiedzka K."/>
            <person name="Martijn J."/>
            <person name="Lind A.E."/>
            <person name="van Eijk R."/>
            <person name="Schleper C."/>
            <person name="Guy L."/>
            <person name="Ettema T.J."/>
        </authorList>
    </citation>
    <scope>NUCLEOTIDE SEQUENCE</scope>
</reference>
<feature type="coiled-coil region" evidence="1">
    <location>
        <begin position="478"/>
        <end position="512"/>
    </location>
</feature>
<organism evidence="3">
    <name type="scientific">marine sediment metagenome</name>
    <dbReference type="NCBI Taxonomy" id="412755"/>
    <lineage>
        <taxon>unclassified sequences</taxon>
        <taxon>metagenomes</taxon>
        <taxon>ecological metagenomes</taxon>
    </lineage>
</organism>
<gene>
    <name evidence="3" type="ORF">LCGC14_0275220</name>
</gene>
<name>A0A0F9UEB7_9ZZZZ</name>
<proteinExistence type="predicted"/>
<keyword evidence="2" id="KW-1133">Transmembrane helix</keyword>
<feature type="coiled-coil region" evidence="1">
    <location>
        <begin position="623"/>
        <end position="763"/>
    </location>
</feature>
<dbReference type="AlphaFoldDB" id="A0A0F9UEB7"/>
<evidence type="ECO:0000313" key="3">
    <source>
        <dbReference type="EMBL" id="KKN85717.1"/>
    </source>
</evidence>
<keyword evidence="2" id="KW-0472">Membrane</keyword>
<feature type="coiled-coil region" evidence="1">
    <location>
        <begin position="563"/>
        <end position="597"/>
    </location>
</feature>